<dbReference type="SUPFAM" id="SSF52540">
    <property type="entry name" value="P-loop containing nucleoside triphosphate hydrolases"/>
    <property type="match status" value="1"/>
</dbReference>
<dbReference type="RefSeq" id="WP_188535050.1">
    <property type="nucleotide sequence ID" value="NZ_BMFT01000001.1"/>
</dbReference>
<accession>A0ABQ1Y323</accession>
<evidence type="ECO:0000313" key="2">
    <source>
        <dbReference type="Proteomes" id="UP000659344"/>
    </source>
</evidence>
<dbReference type="Proteomes" id="UP000659344">
    <property type="component" value="Unassembled WGS sequence"/>
</dbReference>
<organism evidence="1 2">
    <name type="scientific">Paenibacillus segetis</name>
    <dbReference type="NCBI Taxonomy" id="1325360"/>
    <lineage>
        <taxon>Bacteria</taxon>
        <taxon>Bacillati</taxon>
        <taxon>Bacillota</taxon>
        <taxon>Bacilli</taxon>
        <taxon>Bacillales</taxon>
        <taxon>Paenibacillaceae</taxon>
        <taxon>Paenibacillus</taxon>
    </lineage>
</organism>
<gene>
    <name evidence="1" type="ORF">GCM10008013_02580</name>
</gene>
<evidence type="ECO:0000313" key="1">
    <source>
        <dbReference type="EMBL" id="GGH10958.1"/>
    </source>
</evidence>
<comment type="caution">
    <text evidence="1">The sequence shown here is derived from an EMBL/GenBank/DDBJ whole genome shotgun (WGS) entry which is preliminary data.</text>
</comment>
<dbReference type="Gene3D" id="3.40.50.300">
    <property type="entry name" value="P-loop containing nucleotide triphosphate hydrolases"/>
    <property type="match status" value="1"/>
</dbReference>
<protein>
    <recommendedName>
        <fullName evidence="3">AAA domain-containing protein</fullName>
    </recommendedName>
</protein>
<reference evidence="2" key="1">
    <citation type="journal article" date="2019" name="Int. J. Syst. Evol. Microbiol.">
        <title>The Global Catalogue of Microorganisms (GCM) 10K type strain sequencing project: providing services to taxonomists for standard genome sequencing and annotation.</title>
        <authorList>
            <consortium name="The Broad Institute Genomics Platform"/>
            <consortium name="The Broad Institute Genome Sequencing Center for Infectious Disease"/>
            <person name="Wu L."/>
            <person name="Ma J."/>
        </authorList>
    </citation>
    <scope>NUCLEOTIDE SEQUENCE [LARGE SCALE GENOMIC DNA]</scope>
    <source>
        <strain evidence="2">CGMCC 1.12769</strain>
    </source>
</reference>
<dbReference type="EMBL" id="BMFT01000001">
    <property type="protein sequence ID" value="GGH10958.1"/>
    <property type="molecule type" value="Genomic_DNA"/>
</dbReference>
<proteinExistence type="predicted"/>
<keyword evidence="2" id="KW-1185">Reference proteome</keyword>
<evidence type="ECO:0008006" key="3">
    <source>
        <dbReference type="Google" id="ProtNLM"/>
    </source>
</evidence>
<dbReference type="InterPro" id="IPR027417">
    <property type="entry name" value="P-loop_NTPase"/>
</dbReference>
<sequence>MRLLLATGGIHQIIIEYSVKKVDVVNDKQLSLVEIPDFIHSSNISLDAILLTDEALSQQDGQNRKDMIFLLEWLANNQRSNVQVLIITSDMWRSKELESLGSQYSKFKVLSCDYIRVPIALYKQAFELLLDRSQLSGQFRGEPSGISTSASIPTVAERKPSFFERLKPKPKNESVRTATDQLTKDLEKVSRGMSRVIAVTGHRGSGLTSTVVNVAAEASKRGLSVMIIDMDIDYRSTNMYFNHFHDQTKRNEDINASLIRTLARPQDFMSTAYNLKDNFWITGLGYEFSDRMRLDQFYNSGKLVGLLSILRNKFNIIILDMPLDLLKQFKETMIHMDVFGLCIPNNLYSILSTLKNIEVILDKESIGYLNAKSRVVVTKYNDRARFQGDIFSPERVSEVLSSGLLETFTYDMKVAGHVPYSNEFDAQIEADVALVNTSRDYEHTYGNILLRLLEGAS</sequence>
<name>A0ABQ1Y323_9BACL</name>